<sequence length="744" mass="77942">MRRTLVRTLFLAGVFAAAAGTANVAPAQAVDQSAAPLGLSTRASSQVWAGQVAAPGSASAVAVPGSASAGAARSLAAAAAGLPQGGQGLFAKVVVVGVPGLRWSDVKASPELTAFVNESHVGSITVKTAGPHTCPVDGWLTISAGTRAWGSVPDQECGALPGVVDGKVQGWQTYVDRQAEHHTGAPLGRLGESRNRVCGFGPGAAIAVAKANGSVSDWQPELDVAKLGSTDCGDAIIDAGPMPLREGREEARRRVAELVTQAKDAADDSWVLLVGISEETANAHQEPLVAMQLPPDDVPRWLTSDSTRGPGLIQLTDVTATVLRGAAKPIDPAGAEEPGPLDGNEIHFTGDHHTDATAVIEDRLDTNERFEHPRPMLIAVAMTLLAAQLIALGWFLVTRGRRARSTSEFTMLTQGGFFIAVFLSTATVWWRWPSPGLSLYFVVLAISAAFAAVSRALLKQYAGLGILLAAYVILLVDGVLGTPLQFGSMFADGPVIGGRFYGFGNSTFATLAVAALVTAGWVAQKLLDQSRVKAALAVLTIGGLAIIVDGKPGWGTDFGGIIALTPAVLLMAWLTWRGGITFKALVGIGLAGVLAVSAVAFLDFLRPEDQRSHFGTFVARLLDGDVNDVLIRKLEMSLGFFQTPAGWFMLAGVLLAMFATVWPDKVPFESYRRFYYGREMVRPTLLALSTCGLVGMLLNDAGVALPAIMTGLALPLLVAHLLADHQPATVSSESHPTAPLVQEK</sequence>
<protein>
    <submittedName>
        <fullName evidence="3">Uncharacterized protein</fullName>
    </submittedName>
</protein>
<feature type="transmembrane region" description="Helical" evidence="1">
    <location>
        <begin position="409"/>
        <end position="430"/>
    </location>
</feature>
<feature type="signal peptide" evidence="2">
    <location>
        <begin position="1"/>
        <end position="29"/>
    </location>
</feature>
<feature type="transmembrane region" description="Helical" evidence="1">
    <location>
        <begin position="436"/>
        <end position="454"/>
    </location>
</feature>
<dbReference type="Proteomes" id="UP001500393">
    <property type="component" value="Unassembled WGS sequence"/>
</dbReference>
<feature type="transmembrane region" description="Helical" evidence="1">
    <location>
        <begin position="376"/>
        <end position="397"/>
    </location>
</feature>
<feature type="transmembrane region" description="Helical" evidence="1">
    <location>
        <begin position="461"/>
        <end position="480"/>
    </location>
</feature>
<organism evidence="3 4">
    <name type="scientific">Kribbella sancticallisti</name>
    <dbReference type="NCBI Taxonomy" id="460087"/>
    <lineage>
        <taxon>Bacteria</taxon>
        <taxon>Bacillati</taxon>
        <taxon>Actinomycetota</taxon>
        <taxon>Actinomycetes</taxon>
        <taxon>Propionibacteriales</taxon>
        <taxon>Kribbellaceae</taxon>
        <taxon>Kribbella</taxon>
    </lineage>
</organism>
<feature type="chain" id="PRO_5046888373" evidence="2">
    <location>
        <begin position="30"/>
        <end position="744"/>
    </location>
</feature>
<feature type="transmembrane region" description="Helical" evidence="1">
    <location>
        <begin position="500"/>
        <end position="522"/>
    </location>
</feature>
<evidence type="ECO:0000256" key="2">
    <source>
        <dbReference type="SAM" id="SignalP"/>
    </source>
</evidence>
<name>A0ABN2C9I6_9ACTN</name>
<feature type="transmembrane region" description="Helical" evidence="1">
    <location>
        <begin position="583"/>
        <end position="602"/>
    </location>
</feature>
<reference evidence="3 4" key="1">
    <citation type="journal article" date="2019" name="Int. J. Syst. Evol. Microbiol.">
        <title>The Global Catalogue of Microorganisms (GCM) 10K type strain sequencing project: providing services to taxonomists for standard genome sequencing and annotation.</title>
        <authorList>
            <consortium name="The Broad Institute Genomics Platform"/>
            <consortium name="The Broad Institute Genome Sequencing Center for Infectious Disease"/>
            <person name="Wu L."/>
            <person name="Ma J."/>
        </authorList>
    </citation>
    <scope>NUCLEOTIDE SEQUENCE [LARGE SCALE GENOMIC DNA]</scope>
    <source>
        <strain evidence="3 4">JCM 14969</strain>
    </source>
</reference>
<keyword evidence="1" id="KW-0812">Transmembrane</keyword>
<evidence type="ECO:0000313" key="3">
    <source>
        <dbReference type="EMBL" id="GAA1554826.1"/>
    </source>
</evidence>
<keyword evidence="1" id="KW-0472">Membrane</keyword>
<proteinExistence type="predicted"/>
<dbReference type="RefSeq" id="WP_344209305.1">
    <property type="nucleotide sequence ID" value="NZ_BAAAOS010000006.1"/>
</dbReference>
<evidence type="ECO:0000256" key="1">
    <source>
        <dbReference type="SAM" id="Phobius"/>
    </source>
</evidence>
<feature type="transmembrane region" description="Helical" evidence="1">
    <location>
        <begin position="680"/>
        <end position="698"/>
    </location>
</feature>
<feature type="transmembrane region" description="Helical" evidence="1">
    <location>
        <begin position="534"/>
        <end position="552"/>
    </location>
</feature>
<accession>A0ABN2C9I6</accession>
<dbReference type="EMBL" id="BAAAOS010000006">
    <property type="protein sequence ID" value="GAA1554826.1"/>
    <property type="molecule type" value="Genomic_DNA"/>
</dbReference>
<keyword evidence="4" id="KW-1185">Reference proteome</keyword>
<keyword evidence="1" id="KW-1133">Transmembrane helix</keyword>
<evidence type="ECO:0000313" key="4">
    <source>
        <dbReference type="Proteomes" id="UP001500393"/>
    </source>
</evidence>
<feature type="transmembrane region" description="Helical" evidence="1">
    <location>
        <begin position="558"/>
        <end position="576"/>
    </location>
</feature>
<feature type="transmembrane region" description="Helical" evidence="1">
    <location>
        <begin position="640"/>
        <end position="659"/>
    </location>
</feature>
<comment type="caution">
    <text evidence="3">The sequence shown here is derived from an EMBL/GenBank/DDBJ whole genome shotgun (WGS) entry which is preliminary data.</text>
</comment>
<keyword evidence="2" id="KW-0732">Signal</keyword>
<gene>
    <name evidence="3" type="ORF">GCM10009789_05360</name>
</gene>